<keyword evidence="1 3" id="KW-0820">tRNA-binding</keyword>
<organism evidence="5 6">
    <name type="scientific">Tribonema minus</name>
    <dbReference type="NCBI Taxonomy" id="303371"/>
    <lineage>
        <taxon>Eukaryota</taxon>
        <taxon>Sar</taxon>
        <taxon>Stramenopiles</taxon>
        <taxon>Ochrophyta</taxon>
        <taxon>PX clade</taxon>
        <taxon>Xanthophyceae</taxon>
        <taxon>Tribonematales</taxon>
        <taxon>Tribonemataceae</taxon>
        <taxon>Tribonema</taxon>
    </lineage>
</organism>
<dbReference type="Gene3D" id="2.40.50.140">
    <property type="entry name" value="Nucleic acid-binding proteins"/>
    <property type="match status" value="1"/>
</dbReference>
<evidence type="ECO:0000313" key="5">
    <source>
        <dbReference type="EMBL" id="KAG5193030.1"/>
    </source>
</evidence>
<dbReference type="InterPro" id="IPR012340">
    <property type="entry name" value="NA-bd_OB-fold"/>
</dbReference>
<dbReference type="GO" id="GO:0000049">
    <property type="term" value="F:tRNA binding"/>
    <property type="evidence" value="ECO:0007669"/>
    <property type="project" value="UniProtKB-UniRule"/>
</dbReference>
<comment type="caution">
    <text evidence="5">The sequence shown here is derived from an EMBL/GenBank/DDBJ whole genome shotgun (WGS) entry which is preliminary data.</text>
</comment>
<dbReference type="Proteomes" id="UP000664859">
    <property type="component" value="Unassembled WGS sequence"/>
</dbReference>
<dbReference type="AlphaFoldDB" id="A0A836CNH0"/>
<dbReference type="InterPro" id="IPR051270">
    <property type="entry name" value="Tyrosine-tRNA_ligase_regulator"/>
</dbReference>
<evidence type="ECO:0000256" key="1">
    <source>
        <dbReference type="ARBA" id="ARBA00022555"/>
    </source>
</evidence>
<dbReference type="PROSITE" id="PS50886">
    <property type="entry name" value="TRBD"/>
    <property type="match status" value="1"/>
</dbReference>
<accession>A0A836CNH0</accession>
<dbReference type="InterPro" id="IPR002547">
    <property type="entry name" value="tRNA-bd_dom"/>
</dbReference>
<evidence type="ECO:0000313" key="6">
    <source>
        <dbReference type="Proteomes" id="UP000664859"/>
    </source>
</evidence>
<dbReference type="Pfam" id="PF01588">
    <property type="entry name" value="tRNA_bind"/>
    <property type="match status" value="1"/>
</dbReference>
<reference evidence="5" key="1">
    <citation type="submission" date="2021-02" db="EMBL/GenBank/DDBJ databases">
        <title>First Annotated Genome of the Yellow-green Alga Tribonema minus.</title>
        <authorList>
            <person name="Mahan K.M."/>
        </authorList>
    </citation>
    <scope>NUCLEOTIDE SEQUENCE</scope>
    <source>
        <strain evidence="5">UTEX B ZZ1240</strain>
    </source>
</reference>
<gene>
    <name evidence="5" type="ORF">JKP88DRAFT_156554</name>
</gene>
<protein>
    <recommendedName>
        <fullName evidence="4">tRNA-binding domain-containing protein</fullName>
    </recommendedName>
</protein>
<feature type="domain" description="TRNA-binding" evidence="4">
    <location>
        <begin position="43"/>
        <end position="157"/>
    </location>
</feature>
<keyword evidence="6" id="KW-1185">Reference proteome</keyword>
<evidence type="ECO:0000256" key="2">
    <source>
        <dbReference type="ARBA" id="ARBA00022884"/>
    </source>
</evidence>
<sequence>MQERSHAVRPLHHREVAVSTALGEEATDSADVPALQPDVSVASYEALDIRVGRIVKAETVPDPDHGNKPSRKYLSLVVALGNEFRSIISGVRPVFDVEEAIGKSVLVVANTEEEVILGRPSRGRLLVAANYSKAPMPRTLRTVLLGGGPVPPGSQVTGL</sequence>
<name>A0A836CNH0_9STRA</name>
<dbReference type="EMBL" id="JAFCMP010000001">
    <property type="protein sequence ID" value="KAG5193030.1"/>
    <property type="molecule type" value="Genomic_DNA"/>
</dbReference>
<evidence type="ECO:0000256" key="3">
    <source>
        <dbReference type="PROSITE-ProRule" id="PRU00209"/>
    </source>
</evidence>
<dbReference type="PANTHER" id="PTHR11586">
    <property type="entry name" value="TRNA-AMINOACYLATION COFACTOR ARC1 FAMILY MEMBER"/>
    <property type="match status" value="1"/>
</dbReference>
<dbReference type="SUPFAM" id="SSF50249">
    <property type="entry name" value="Nucleic acid-binding proteins"/>
    <property type="match status" value="1"/>
</dbReference>
<proteinExistence type="predicted"/>
<evidence type="ECO:0000259" key="4">
    <source>
        <dbReference type="PROSITE" id="PS50886"/>
    </source>
</evidence>
<dbReference type="OrthoDB" id="1896555at2759"/>
<dbReference type="PANTHER" id="PTHR11586:SF37">
    <property type="entry name" value="TRNA-BINDING DOMAIN-CONTAINING PROTEIN"/>
    <property type="match status" value="1"/>
</dbReference>
<keyword evidence="2 3" id="KW-0694">RNA-binding</keyword>